<evidence type="ECO:0000313" key="6">
    <source>
        <dbReference type="Proteomes" id="UP000582213"/>
    </source>
</evidence>
<dbReference type="OrthoDB" id="46222at2157"/>
<dbReference type="Gene3D" id="3.90.550.10">
    <property type="entry name" value="Spore Coat Polysaccharide Biosynthesis Protein SpsA, Chain A"/>
    <property type="match status" value="1"/>
</dbReference>
<dbReference type="CDD" id="cd00761">
    <property type="entry name" value="Glyco_tranf_GTA_type"/>
    <property type="match status" value="1"/>
</dbReference>
<feature type="transmembrane region" description="Helical" evidence="1">
    <location>
        <begin position="235"/>
        <end position="259"/>
    </location>
</feature>
<gene>
    <name evidence="4" type="ORF">D1869_00380</name>
    <name evidence="3" type="ORF">HNQ62_001020</name>
</gene>
<keyword evidence="1" id="KW-1133">Transmembrane helix</keyword>
<dbReference type="AlphaFoldDB" id="A0A650CDG2"/>
<keyword evidence="4" id="KW-0808">Transferase</keyword>
<reference evidence="3 6" key="2">
    <citation type="submission" date="2020-08" db="EMBL/GenBank/DDBJ databases">
        <title>Genomic Encyclopedia of Type Strains, Phase IV (KMG-IV): sequencing the most valuable type-strain genomes for metagenomic binning, comparative biology and taxonomic classification.</title>
        <authorList>
            <person name="Goeker M."/>
        </authorList>
    </citation>
    <scope>NUCLEOTIDE SEQUENCE [LARGE SCALE GENOMIC DNA]</scope>
    <source>
        <strain evidence="3 6">DSM 12421</strain>
    </source>
</reference>
<dbReference type="Proteomes" id="UP000582213">
    <property type="component" value="Unassembled WGS sequence"/>
</dbReference>
<protein>
    <submittedName>
        <fullName evidence="4">Glycosyltransferase</fullName>
    </submittedName>
</protein>
<name>A0A650CDG2_SULOH</name>
<dbReference type="EMBL" id="CP045484">
    <property type="protein sequence ID" value="QGR15818.1"/>
    <property type="molecule type" value="Genomic_DNA"/>
</dbReference>
<dbReference type="GeneID" id="42799658"/>
<dbReference type="KEGG" id="soh:D1869_00380"/>
<evidence type="ECO:0000259" key="2">
    <source>
        <dbReference type="Pfam" id="PF00535"/>
    </source>
</evidence>
<dbReference type="EMBL" id="JACHFY010000003">
    <property type="protein sequence ID" value="MBB5253278.1"/>
    <property type="molecule type" value="Genomic_DNA"/>
</dbReference>
<feature type="transmembrane region" description="Helical" evidence="1">
    <location>
        <begin position="266"/>
        <end position="285"/>
    </location>
</feature>
<dbReference type="Proteomes" id="UP000427373">
    <property type="component" value="Chromosome"/>
</dbReference>
<evidence type="ECO:0000313" key="4">
    <source>
        <dbReference type="EMBL" id="QGR15818.1"/>
    </source>
</evidence>
<dbReference type="InterPro" id="IPR001173">
    <property type="entry name" value="Glyco_trans_2-like"/>
</dbReference>
<feature type="transmembrane region" description="Helical" evidence="1">
    <location>
        <begin position="210"/>
        <end position="229"/>
    </location>
</feature>
<evidence type="ECO:0000313" key="5">
    <source>
        <dbReference type="Proteomes" id="UP000427373"/>
    </source>
</evidence>
<feature type="domain" description="Glycosyltransferase 2-like" evidence="2">
    <location>
        <begin position="13"/>
        <end position="120"/>
    </location>
</feature>
<dbReference type="SUPFAM" id="SSF53448">
    <property type="entry name" value="Nucleotide-diphospho-sugar transferases"/>
    <property type="match status" value="1"/>
</dbReference>
<reference evidence="4 5" key="1">
    <citation type="submission" date="2019-10" db="EMBL/GenBank/DDBJ databases">
        <title>Genome Sequences from Six Type Strain Members of the Archaeal Family Sulfolobaceae: Acidianus ambivalens, Acidianus infernus, Metallosphaera prunae, Stygiolobus azoricus, Sulfolobus metallicus, and Sulfurisphaera ohwakuensis.</title>
        <authorList>
            <person name="Counts J.A."/>
            <person name="Kelly R.M."/>
        </authorList>
    </citation>
    <scope>NUCLEOTIDE SEQUENCE [LARGE SCALE GENOMIC DNA]</scope>
    <source>
        <strain evidence="4 5">TA-1</strain>
    </source>
</reference>
<keyword evidence="1" id="KW-0472">Membrane</keyword>
<evidence type="ECO:0000256" key="1">
    <source>
        <dbReference type="SAM" id="Phobius"/>
    </source>
</evidence>
<sequence length="294" mass="34144">MEIIIPVGPSDKLEWVKQSVSSALSQKVNRVVIYDNSERKDIEEYFLSLRSEITYVKDKRMKKVNMAKLRNKMLELTSEKHVIFLDSDVVLPSNFSKKIEEKLLEGVAFTWMHYAYSSEEIEKPINKGEHNPNLGCAGINTEYIKMIGGFDEKYERDEDVWLYAKLKKLGYRVEPVNGRCLHLNKVHARTDFKSSIKEARRNLWRSKYDLMLLFDGLTDITFLTGYTYYGSYYILAILSAFFPLISALYIPLIGYGVYYYGGFKKYLLNLIPGLALAISFPYGLFYNLKLRNIS</sequence>
<keyword evidence="1" id="KW-0812">Transmembrane</keyword>
<proteinExistence type="predicted"/>
<keyword evidence="5" id="KW-1185">Reference proteome</keyword>
<dbReference type="GO" id="GO:0016740">
    <property type="term" value="F:transferase activity"/>
    <property type="evidence" value="ECO:0007669"/>
    <property type="project" value="UniProtKB-KW"/>
</dbReference>
<dbReference type="InterPro" id="IPR029044">
    <property type="entry name" value="Nucleotide-diphossugar_trans"/>
</dbReference>
<accession>A0A650CDG2</accession>
<organism evidence="4 5">
    <name type="scientific">Sulfurisphaera ohwakuensis</name>
    <dbReference type="NCBI Taxonomy" id="69656"/>
    <lineage>
        <taxon>Archaea</taxon>
        <taxon>Thermoproteota</taxon>
        <taxon>Thermoprotei</taxon>
        <taxon>Sulfolobales</taxon>
        <taxon>Sulfolobaceae</taxon>
        <taxon>Sulfurisphaera</taxon>
    </lineage>
</organism>
<dbReference type="RefSeq" id="WP_156013432.1">
    <property type="nucleotide sequence ID" value="NZ_CP045484.1"/>
</dbReference>
<evidence type="ECO:0000313" key="3">
    <source>
        <dbReference type="EMBL" id="MBB5253278.1"/>
    </source>
</evidence>
<dbReference type="Pfam" id="PF00535">
    <property type="entry name" value="Glycos_transf_2"/>
    <property type="match status" value="1"/>
</dbReference>